<keyword evidence="2" id="KW-0804">Transcription</keyword>
<evidence type="ECO:0000313" key="4">
    <source>
        <dbReference type="EMBL" id="MFD1167391.1"/>
    </source>
</evidence>
<dbReference type="InterPro" id="IPR018060">
    <property type="entry name" value="HTH_AraC"/>
</dbReference>
<dbReference type="Gene3D" id="1.10.10.60">
    <property type="entry name" value="Homeodomain-like"/>
    <property type="match status" value="1"/>
</dbReference>
<dbReference type="InterPro" id="IPR009057">
    <property type="entry name" value="Homeodomain-like_sf"/>
</dbReference>
<evidence type="ECO:0000256" key="1">
    <source>
        <dbReference type="ARBA" id="ARBA00023015"/>
    </source>
</evidence>
<keyword evidence="5" id="KW-1185">Reference proteome</keyword>
<proteinExistence type="predicted"/>
<dbReference type="EMBL" id="JBHTKY010000040">
    <property type="protein sequence ID" value="MFD1167391.1"/>
    <property type="molecule type" value="Genomic_DNA"/>
</dbReference>
<reference evidence="5" key="1">
    <citation type="journal article" date="2019" name="Int. J. Syst. Evol. Microbiol.">
        <title>The Global Catalogue of Microorganisms (GCM) 10K type strain sequencing project: providing services to taxonomists for standard genome sequencing and annotation.</title>
        <authorList>
            <consortium name="The Broad Institute Genomics Platform"/>
            <consortium name="The Broad Institute Genome Sequencing Center for Infectious Disease"/>
            <person name="Wu L."/>
            <person name="Ma J."/>
        </authorList>
    </citation>
    <scope>NUCLEOTIDE SEQUENCE [LARGE SCALE GENOMIC DNA]</scope>
    <source>
        <strain evidence="5">CCUG 52468</strain>
    </source>
</reference>
<protein>
    <submittedName>
        <fullName evidence="4">Helix-turn-helix domain-containing protein</fullName>
    </submittedName>
</protein>
<organism evidence="4 5">
    <name type="scientific">Sphingobacterium daejeonense</name>
    <dbReference type="NCBI Taxonomy" id="371142"/>
    <lineage>
        <taxon>Bacteria</taxon>
        <taxon>Pseudomonadati</taxon>
        <taxon>Bacteroidota</taxon>
        <taxon>Sphingobacteriia</taxon>
        <taxon>Sphingobacteriales</taxon>
        <taxon>Sphingobacteriaceae</taxon>
        <taxon>Sphingobacterium</taxon>
    </lineage>
</organism>
<comment type="caution">
    <text evidence="4">The sequence shown here is derived from an EMBL/GenBank/DDBJ whole genome shotgun (WGS) entry which is preliminary data.</text>
</comment>
<keyword evidence="1" id="KW-0805">Transcription regulation</keyword>
<feature type="domain" description="HTH araC/xylS-type" evidence="3">
    <location>
        <begin position="1"/>
        <end position="73"/>
    </location>
</feature>
<sequence length="79" mass="9439">MYPIIRKYKNQHFNDYILNLRIQYIVNQLESNKIMLDYKLSFLADMSGFTSHSKFTIAFKNVMNITPSQFIEQLKANKE</sequence>
<name>A0ABW3RQ77_9SPHI</name>
<evidence type="ECO:0000259" key="3">
    <source>
        <dbReference type="PROSITE" id="PS01124"/>
    </source>
</evidence>
<evidence type="ECO:0000313" key="5">
    <source>
        <dbReference type="Proteomes" id="UP001597205"/>
    </source>
</evidence>
<dbReference type="Proteomes" id="UP001597205">
    <property type="component" value="Unassembled WGS sequence"/>
</dbReference>
<dbReference type="SMART" id="SM00342">
    <property type="entry name" value="HTH_ARAC"/>
    <property type="match status" value="1"/>
</dbReference>
<dbReference type="SUPFAM" id="SSF46689">
    <property type="entry name" value="Homeodomain-like"/>
    <property type="match status" value="1"/>
</dbReference>
<accession>A0ABW3RQ77</accession>
<dbReference type="PROSITE" id="PS01124">
    <property type="entry name" value="HTH_ARAC_FAMILY_2"/>
    <property type="match status" value="1"/>
</dbReference>
<gene>
    <name evidence="4" type="ORF">ACFQ2C_17465</name>
</gene>
<evidence type="ECO:0000256" key="2">
    <source>
        <dbReference type="ARBA" id="ARBA00023163"/>
    </source>
</evidence>